<sequence>MRAADVLRELGRPIAYYPFLSRYLGGVNASVLFCQIFYWQDKATSPLGVHKTVDELEVETGLTYEEQRAARTKLRASGVLIETAKRIEHRTYFRIDEDALERLLSGGPPPRVPKKRGPPKSEKSTSPNGKSPSREMGKDDVAGVEKPMPPDGDSPPRGMGDPHSVNGAETTAEITSETTAAATRAKPPVDNSLPLLPEDEKTEEPSRGANDIAPPGAEALLLVWLAALPNVVIDGADRVLVLTWVGKGLTQAQLAEAHRRAAARRESDEDVRPIYAKFLARFVDEVLAGASADAAPSASTPAPWWESDSGISEQGRRMRVDRHGPNETTPDYLIRVAQASGRGPWIEHVLKRWQGTARYQSVIEFFGDQLLPVDFYAS</sequence>
<feature type="region of interest" description="Disordered" evidence="1">
    <location>
        <begin position="294"/>
        <end position="326"/>
    </location>
</feature>
<reference evidence="2 3" key="1">
    <citation type="submission" date="2018-01" db="EMBL/GenBank/DDBJ databases">
        <title>Genomic Encyclopedia of Type Strains, Phase III (KMG-III): the genomes of soil and plant-associated and newly described type strains.</title>
        <authorList>
            <person name="Whitman W."/>
        </authorList>
    </citation>
    <scope>NUCLEOTIDE SEQUENCE [LARGE SCALE GENOMIC DNA]</scope>
    <source>
        <strain evidence="2 3">JCM 18070</strain>
    </source>
</reference>
<evidence type="ECO:0000313" key="2">
    <source>
        <dbReference type="EMBL" id="POR52781.1"/>
    </source>
</evidence>
<dbReference type="RefSeq" id="WP_146055245.1">
    <property type="nucleotide sequence ID" value="NZ_PQGA01000004.1"/>
</dbReference>
<organism evidence="2 3">
    <name type="scientific">Paraburkholderia eburnea</name>
    <dbReference type="NCBI Taxonomy" id="1189126"/>
    <lineage>
        <taxon>Bacteria</taxon>
        <taxon>Pseudomonadati</taxon>
        <taxon>Pseudomonadota</taxon>
        <taxon>Betaproteobacteria</taxon>
        <taxon>Burkholderiales</taxon>
        <taxon>Burkholderiaceae</taxon>
        <taxon>Paraburkholderia</taxon>
    </lineage>
</organism>
<evidence type="ECO:0000256" key="1">
    <source>
        <dbReference type="SAM" id="MobiDB-lite"/>
    </source>
</evidence>
<keyword evidence="3" id="KW-1185">Reference proteome</keyword>
<feature type="compositionally biased region" description="Low complexity" evidence="1">
    <location>
        <begin position="294"/>
        <end position="303"/>
    </location>
</feature>
<protein>
    <submittedName>
        <fullName evidence="2">Uncharacterized protein</fullName>
    </submittedName>
</protein>
<feature type="region of interest" description="Disordered" evidence="1">
    <location>
        <begin position="102"/>
        <end position="209"/>
    </location>
</feature>
<name>A0A2S4MDP8_9BURK</name>
<gene>
    <name evidence="2" type="ORF">B0G62_10478</name>
</gene>
<comment type="caution">
    <text evidence="2">The sequence shown here is derived from an EMBL/GenBank/DDBJ whole genome shotgun (WGS) entry which is preliminary data.</text>
</comment>
<feature type="compositionally biased region" description="Basic and acidic residues" evidence="1">
    <location>
        <begin position="314"/>
        <end position="325"/>
    </location>
</feature>
<evidence type="ECO:0000313" key="3">
    <source>
        <dbReference type="Proteomes" id="UP000237381"/>
    </source>
</evidence>
<dbReference type="Proteomes" id="UP000237381">
    <property type="component" value="Unassembled WGS sequence"/>
</dbReference>
<feature type="compositionally biased region" description="Basic and acidic residues" evidence="1">
    <location>
        <begin position="132"/>
        <end position="143"/>
    </location>
</feature>
<accession>A0A2S4MDP8</accession>
<proteinExistence type="predicted"/>
<dbReference type="AlphaFoldDB" id="A0A2S4MDP8"/>
<feature type="compositionally biased region" description="Low complexity" evidence="1">
    <location>
        <begin position="168"/>
        <end position="185"/>
    </location>
</feature>
<dbReference type="OrthoDB" id="5526813at2"/>
<dbReference type="EMBL" id="PQGA01000004">
    <property type="protein sequence ID" value="POR52781.1"/>
    <property type="molecule type" value="Genomic_DNA"/>
</dbReference>